<evidence type="ECO:0000313" key="2">
    <source>
        <dbReference type="Proteomes" id="UP000272942"/>
    </source>
</evidence>
<sequence>MVECFELWCSLRQNGKQQQSVLFLTVRGKEMDSLLKNLAFSDNSAKILFQMLKQLLLVHVNPVDFQAIGREKFNYLVRAESMPCRNFILLLNKQASKCNYGERLEEQLYDRFIAGIKNGTLQRKLLEKKDLKSPDARRM</sequence>
<evidence type="ECO:0000313" key="1">
    <source>
        <dbReference type="EMBL" id="VDP90623.1"/>
    </source>
</evidence>
<dbReference type="PANTHER" id="PTHR33198:SF19">
    <property type="entry name" value="CCHC-TYPE DOMAIN-CONTAINING PROTEIN"/>
    <property type="match status" value="1"/>
</dbReference>
<name>A0A183B2B8_9TREM</name>
<dbReference type="AlphaFoldDB" id="A0A183B2B8"/>
<dbReference type="PANTHER" id="PTHR33198">
    <property type="entry name" value="ANK_REP_REGION DOMAIN-CONTAINING PROTEIN-RELATED"/>
    <property type="match status" value="1"/>
</dbReference>
<protein>
    <submittedName>
        <fullName evidence="1 3">Uncharacterized protein</fullName>
    </submittedName>
</protein>
<dbReference type="WBParaSite" id="ECPE_0001339201-mRNA-1">
    <property type="protein sequence ID" value="ECPE_0001339201-mRNA-1"/>
    <property type="gene ID" value="ECPE_0001339201"/>
</dbReference>
<keyword evidence="2" id="KW-1185">Reference proteome</keyword>
<dbReference type="EMBL" id="UZAN01054876">
    <property type="protein sequence ID" value="VDP90623.1"/>
    <property type="molecule type" value="Genomic_DNA"/>
</dbReference>
<gene>
    <name evidence="1" type="ORF">ECPE_LOCUS13351</name>
</gene>
<accession>A0A183B2B8</accession>
<dbReference type="OrthoDB" id="6496131at2759"/>
<reference evidence="3" key="1">
    <citation type="submission" date="2016-06" db="UniProtKB">
        <authorList>
            <consortium name="WormBaseParasite"/>
        </authorList>
    </citation>
    <scope>IDENTIFICATION</scope>
</reference>
<dbReference type="Proteomes" id="UP000272942">
    <property type="component" value="Unassembled WGS sequence"/>
</dbReference>
<reference evidence="1 2" key="2">
    <citation type="submission" date="2018-11" db="EMBL/GenBank/DDBJ databases">
        <authorList>
            <consortium name="Pathogen Informatics"/>
        </authorList>
    </citation>
    <scope>NUCLEOTIDE SEQUENCE [LARGE SCALE GENOMIC DNA]</scope>
    <source>
        <strain evidence="1 2">Egypt</strain>
    </source>
</reference>
<organism evidence="3">
    <name type="scientific">Echinostoma caproni</name>
    <dbReference type="NCBI Taxonomy" id="27848"/>
    <lineage>
        <taxon>Eukaryota</taxon>
        <taxon>Metazoa</taxon>
        <taxon>Spiralia</taxon>
        <taxon>Lophotrochozoa</taxon>
        <taxon>Platyhelminthes</taxon>
        <taxon>Trematoda</taxon>
        <taxon>Digenea</taxon>
        <taxon>Plagiorchiida</taxon>
        <taxon>Echinostomata</taxon>
        <taxon>Echinostomatoidea</taxon>
        <taxon>Echinostomatidae</taxon>
        <taxon>Echinostoma</taxon>
    </lineage>
</organism>
<evidence type="ECO:0000313" key="3">
    <source>
        <dbReference type="WBParaSite" id="ECPE_0001339201-mRNA-1"/>
    </source>
</evidence>
<proteinExistence type="predicted"/>